<reference evidence="9" key="1">
    <citation type="submission" date="2022-10" db="EMBL/GenBank/DDBJ databases">
        <title>Tapping the CABI collections for fungal endophytes: first genome assemblies for Collariella, Neodidymelliopsis, Ascochyta clinopodiicola, Didymella pomorum, Didymosphaeria variabile, Neocosmospora piperis and Neocucurbitaria cava.</title>
        <authorList>
            <person name="Hill R."/>
        </authorList>
    </citation>
    <scope>NUCLEOTIDE SEQUENCE</scope>
    <source>
        <strain evidence="9">IMI 355082</strain>
    </source>
</reference>
<feature type="transmembrane region" description="Helical" evidence="7">
    <location>
        <begin position="135"/>
        <end position="160"/>
    </location>
</feature>
<feature type="transmembrane region" description="Helical" evidence="7">
    <location>
        <begin position="183"/>
        <end position="205"/>
    </location>
</feature>
<dbReference type="AlphaFoldDB" id="A0A9W8Z382"/>
<organism evidence="9 10">
    <name type="scientific">Gnomoniopsis smithogilvyi</name>
    <dbReference type="NCBI Taxonomy" id="1191159"/>
    <lineage>
        <taxon>Eukaryota</taxon>
        <taxon>Fungi</taxon>
        <taxon>Dikarya</taxon>
        <taxon>Ascomycota</taxon>
        <taxon>Pezizomycotina</taxon>
        <taxon>Sordariomycetes</taxon>
        <taxon>Sordariomycetidae</taxon>
        <taxon>Diaporthales</taxon>
        <taxon>Gnomoniaceae</taxon>
        <taxon>Gnomoniopsis</taxon>
    </lineage>
</organism>
<dbReference type="Proteomes" id="UP001140453">
    <property type="component" value="Unassembled WGS sequence"/>
</dbReference>
<sequence length="430" mass="47862">MGNSSFVAEAFTLLGVGLSIIGLRTSLRYNQVGVRKFQADDYLIIVAAVIYSAETFLAYSVGVYWDGIANNGMTAEERKSLNPSSYEYHLRVNGSKTQLAGWSTYTLLLWTLKACMCTFYLRLTEGLEGFSTKIYIGFGLVISTWLAVLFGILFGCGLPFEKNWQIYPEPSNYCQPAISRVDIYMTVVLNVLTDFYLMSIPLPLLWKARVSGLKRIAMVFCFSGGLFVTAAGVLRCVLIVTDEVNGAQLAGSWAVRETFVAVVTTNLPMLSPLIQTSLRVISSERIRCWLALSSWSRRKDSGNRSSQMRESRSIHLGTYSSSKQRSREPKSMYHITAWSESEERIMGMTGQCLQQEMRRKRVEEAATFEGDEPASQLGGIQQQVEVTVTREASTLSAAELERRQTLGYIVHTTEDVGTSATCQSAASQYS</sequence>
<dbReference type="InterPro" id="IPR052337">
    <property type="entry name" value="SAT4-like"/>
</dbReference>
<comment type="caution">
    <text evidence="9">The sequence shown here is derived from an EMBL/GenBank/DDBJ whole genome shotgun (WGS) entry which is preliminary data.</text>
</comment>
<comment type="similarity">
    <text evidence="5">Belongs to the SAT4 family.</text>
</comment>
<evidence type="ECO:0000313" key="10">
    <source>
        <dbReference type="Proteomes" id="UP001140453"/>
    </source>
</evidence>
<evidence type="ECO:0000256" key="4">
    <source>
        <dbReference type="ARBA" id="ARBA00023136"/>
    </source>
</evidence>
<dbReference type="EMBL" id="JAPEVB010000001">
    <property type="protein sequence ID" value="KAJ4396775.1"/>
    <property type="molecule type" value="Genomic_DNA"/>
</dbReference>
<keyword evidence="3 7" id="KW-1133">Transmembrane helix</keyword>
<feature type="region of interest" description="Disordered" evidence="6">
    <location>
        <begin position="298"/>
        <end position="331"/>
    </location>
</feature>
<evidence type="ECO:0000256" key="1">
    <source>
        <dbReference type="ARBA" id="ARBA00004141"/>
    </source>
</evidence>
<dbReference type="GO" id="GO:0016020">
    <property type="term" value="C:membrane"/>
    <property type="evidence" value="ECO:0007669"/>
    <property type="project" value="UniProtKB-SubCell"/>
</dbReference>
<dbReference type="PANTHER" id="PTHR33048:SF2">
    <property type="entry name" value="SRPK"/>
    <property type="match status" value="1"/>
</dbReference>
<name>A0A9W8Z382_9PEZI</name>
<feature type="transmembrane region" description="Helical" evidence="7">
    <location>
        <begin position="6"/>
        <end position="23"/>
    </location>
</feature>
<evidence type="ECO:0000256" key="7">
    <source>
        <dbReference type="SAM" id="Phobius"/>
    </source>
</evidence>
<dbReference type="OrthoDB" id="2988756at2759"/>
<evidence type="ECO:0000256" key="6">
    <source>
        <dbReference type="SAM" id="MobiDB-lite"/>
    </source>
</evidence>
<gene>
    <name evidence="9" type="ORF">N0V93_000997</name>
</gene>
<feature type="transmembrane region" description="Helical" evidence="7">
    <location>
        <begin position="217"/>
        <end position="240"/>
    </location>
</feature>
<dbReference type="PANTHER" id="PTHR33048">
    <property type="entry name" value="PTH11-LIKE INTEGRAL MEMBRANE PROTEIN (AFU_ORTHOLOGUE AFUA_5G11245)"/>
    <property type="match status" value="1"/>
</dbReference>
<protein>
    <recommendedName>
        <fullName evidence="8">Rhodopsin domain-containing protein</fullName>
    </recommendedName>
</protein>
<dbReference type="Pfam" id="PF20684">
    <property type="entry name" value="Fung_rhodopsin"/>
    <property type="match status" value="1"/>
</dbReference>
<feature type="compositionally biased region" description="Basic and acidic residues" evidence="6">
    <location>
        <begin position="298"/>
        <end position="313"/>
    </location>
</feature>
<keyword evidence="2 7" id="KW-0812">Transmembrane</keyword>
<keyword evidence="10" id="KW-1185">Reference proteome</keyword>
<feature type="transmembrane region" description="Helical" evidence="7">
    <location>
        <begin position="102"/>
        <end position="123"/>
    </location>
</feature>
<evidence type="ECO:0000256" key="3">
    <source>
        <dbReference type="ARBA" id="ARBA00022989"/>
    </source>
</evidence>
<evidence type="ECO:0000259" key="8">
    <source>
        <dbReference type="Pfam" id="PF20684"/>
    </source>
</evidence>
<comment type="subcellular location">
    <subcellularLocation>
        <location evidence="1">Membrane</location>
        <topology evidence="1">Multi-pass membrane protein</topology>
    </subcellularLocation>
</comment>
<evidence type="ECO:0000256" key="5">
    <source>
        <dbReference type="ARBA" id="ARBA00038359"/>
    </source>
</evidence>
<feature type="transmembrane region" description="Helical" evidence="7">
    <location>
        <begin position="43"/>
        <end position="65"/>
    </location>
</feature>
<feature type="domain" description="Rhodopsin" evidence="8">
    <location>
        <begin position="34"/>
        <end position="275"/>
    </location>
</feature>
<evidence type="ECO:0000256" key="2">
    <source>
        <dbReference type="ARBA" id="ARBA00022692"/>
    </source>
</evidence>
<keyword evidence="4 7" id="KW-0472">Membrane</keyword>
<accession>A0A9W8Z382</accession>
<dbReference type="InterPro" id="IPR049326">
    <property type="entry name" value="Rhodopsin_dom_fungi"/>
</dbReference>
<evidence type="ECO:0000313" key="9">
    <source>
        <dbReference type="EMBL" id="KAJ4396775.1"/>
    </source>
</evidence>
<proteinExistence type="inferred from homology"/>